<dbReference type="AlphaFoldDB" id="A0A2T4HSG2"/>
<accession>A0A2T4HSG2</accession>
<dbReference type="RefSeq" id="WP_107395354.1">
    <property type="nucleotide sequence ID" value="NZ_PHHF01000061.1"/>
</dbReference>
<keyword evidence="2" id="KW-1185">Reference proteome</keyword>
<comment type="caution">
    <text evidence="1">The sequence shown here is derived from an EMBL/GenBank/DDBJ whole genome shotgun (WGS) entry which is preliminary data.</text>
</comment>
<sequence length="259" mass="29131">MSGSIGAVLRSTGLVTINRAIEARANRPRAKIWSGSIAVGHEKRVNAYIPIRNARQMREMIEAAKLYERQTLAERRTATPRVRNGAIGQAGIQIIEFLARVIDYGTGALFPSLHTITEGTGLSKNCVVQALARLKAARILDWFRRYEPVPDAEAAGAGPRVKQATNAYRFLFPAFLAKIFTARRQRGRAADSTPACEQYRQIEAARELDRMMDQLPLWELPREQRDKRELAAVLQSLGQAIETRERESSSSEENPRRYL</sequence>
<evidence type="ECO:0000313" key="1">
    <source>
        <dbReference type="EMBL" id="PTD18754.1"/>
    </source>
</evidence>
<organism evidence="1 2">
    <name type="scientific">Edaphosphingomonas fennica</name>
    <dbReference type="NCBI Taxonomy" id="114404"/>
    <lineage>
        <taxon>Bacteria</taxon>
        <taxon>Pseudomonadati</taxon>
        <taxon>Pseudomonadota</taxon>
        <taxon>Alphaproteobacteria</taxon>
        <taxon>Sphingomonadales</taxon>
        <taxon>Rhizorhabdaceae</taxon>
        <taxon>Edaphosphingomonas</taxon>
    </lineage>
</organism>
<protein>
    <submittedName>
        <fullName evidence="1">Replication initiation protein</fullName>
    </submittedName>
</protein>
<dbReference type="EMBL" id="PHHF01000061">
    <property type="protein sequence ID" value="PTD18754.1"/>
    <property type="molecule type" value="Genomic_DNA"/>
</dbReference>
<gene>
    <name evidence="1" type="ORF">CV103_14580</name>
</gene>
<evidence type="ECO:0000313" key="2">
    <source>
        <dbReference type="Proteomes" id="UP000241206"/>
    </source>
</evidence>
<name>A0A2T4HSG2_9SPHN</name>
<reference evidence="1 2" key="1">
    <citation type="submission" date="2017-11" db="EMBL/GenBank/DDBJ databases">
        <title>Sphingomonas oleivorans sp. nov., isolated from oil-contaminated soil.</title>
        <authorList>
            <person name="Wang L."/>
            <person name="Chen L."/>
        </authorList>
    </citation>
    <scope>NUCLEOTIDE SEQUENCE [LARGE SCALE GENOMIC DNA]</scope>
    <source>
        <strain evidence="1 2">K101</strain>
    </source>
</reference>
<dbReference type="Proteomes" id="UP000241206">
    <property type="component" value="Unassembled WGS sequence"/>
</dbReference>
<proteinExistence type="predicted"/>